<feature type="domain" description="Cyclic nucleotide-binding" evidence="4">
    <location>
        <begin position="7"/>
        <end position="127"/>
    </location>
</feature>
<organism evidence="6 7">
    <name type="scientific">Solirubrobacter ginsenosidimutans</name>
    <dbReference type="NCBI Taxonomy" id="490573"/>
    <lineage>
        <taxon>Bacteria</taxon>
        <taxon>Bacillati</taxon>
        <taxon>Actinomycetota</taxon>
        <taxon>Thermoleophilia</taxon>
        <taxon>Solirubrobacterales</taxon>
        <taxon>Solirubrobacteraceae</taxon>
        <taxon>Solirubrobacter</taxon>
    </lineage>
</organism>
<keyword evidence="2" id="KW-0238">DNA-binding</keyword>
<dbReference type="InterPro" id="IPR000595">
    <property type="entry name" value="cNMP-bd_dom"/>
</dbReference>
<evidence type="ECO:0000259" key="5">
    <source>
        <dbReference type="PROSITE" id="PS51063"/>
    </source>
</evidence>
<feature type="domain" description="HTH crp-type" evidence="5">
    <location>
        <begin position="141"/>
        <end position="215"/>
    </location>
</feature>
<name>A0A9X3MQ55_9ACTN</name>
<dbReference type="EMBL" id="JAPDOD010000005">
    <property type="protein sequence ID" value="MDA0160270.1"/>
    <property type="molecule type" value="Genomic_DNA"/>
</dbReference>
<dbReference type="SMART" id="SM00100">
    <property type="entry name" value="cNMP"/>
    <property type="match status" value="1"/>
</dbReference>
<dbReference type="InterPro" id="IPR018490">
    <property type="entry name" value="cNMP-bd_dom_sf"/>
</dbReference>
<dbReference type="Gene3D" id="1.10.10.10">
    <property type="entry name" value="Winged helix-like DNA-binding domain superfamily/Winged helix DNA-binding domain"/>
    <property type="match status" value="1"/>
</dbReference>
<dbReference type="Proteomes" id="UP001149140">
    <property type="component" value="Unassembled WGS sequence"/>
</dbReference>
<dbReference type="RefSeq" id="WP_270039044.1">
    <property type="nucleotide sequence ID" value="NZ_JAPDOD010000005.1"/>
</dbReference>
<dbReference type="InterPro" id="IPR012318">
    <property type="entry name" value="HTH_CRP"/>
</dbReference>
<dbReference type="CDD" id="cd00038">
    <property type="entry name" value="CAP_ED"/>
    <property type="match status" value="1"/>
</dbReference>
<accession>A0A9X3MQ55</accession>
<dbReference type="GO" id="GO:0003677">
    <property type="term" value="F:DNA binding"/>
    <property type="evidence" value="ECO:0007669"/>
    <property type="project" value="UniProtKB-KW"/>
</dbReference>
<dbReference type="PROSITE" id="PS50042">
    <property type="entry name" value="CNMP_BINDING_3"/>
    <property type="match status" value="1"/>
</dbReference>
<sequence length="222" mass="23832">MSASDEFLGLLNAEDRAELERIGHRRQADRPDVLLARGDEADRVLVLEAGRVKVTVPTASGTDAVLTFRGPGALLGEQALVDRRPRSADVVAIEPVELLVVAASTFRSYLASHPDVALAMLAMLSNRLRASDRRLAEFAAADTLGRVAARLVELCDTHGDAVEGGGVRITLPITQEDLAGWTGSSLESTAKALRQLRSLGWITTGRRALEVHDLAALRQRAP</sequence>
<gene>
    <name evidence="6" type="ORF">OM076_08345</name>
</gene>
<proteinExistence type="predicted"/>
<dbReference type="SMART" id="SM00419">
    <property type="entry name" value="HTH_CRP"/>
    <property type="match status" value="1"/>
</dbReference>
<dbReference type="InterPro" id="IPR036388">
    <property type="entry name" value="WH-like_DNA-bd_sf"/>
</dbReference>
<evidence type="ECO:0000313" key="7">
    <source>
        <dbReference type="Proteomes" id="UP001149140"/>
    </source>
</evidence>
<evidence type="ECO:0000259" key="4">
    <source>
        <dbReference type="PROSITE" id="PS50042"/>
    </source>
</evidence>
<dbReference type="SUPFAM" id="SSF46785">
    <property type="entry name" value="Winged helix' DNA-binding domain"/>
    <property type="match status" value="1"/>
</dbReference>
<keyword evidence="7" id="KW-1185">Reference proteome</keyword>
<reference evidence="6" key="1">
    <citation type="submission" date="2022-10" db="EMBL/GenBank/DDBJ databases">
        <title>The WGS of Solirubrobacter ginsenosidimutans DSM 21036.</title>
        <authorList>
            <person name="Jiang Z."/>
        </authorList>
    </citation>
    <scope>NUCLEOTIDE SEQUENCE</scope>
    <source>
        <strain evidence="6">DSM 21036</strain>
    </source>
</reference>
<dbReference type="InterPro" id="IPR018488">
    <property type="entry name" value="cNMP-bd_CS"/>
</dbReference>
<dbReference type="AlphaFoldDB" id="A0A9X3MQ55"/>
<dbReference type="Gene3D" id="2.60.120.10">
    <property type="entry name" value="Jelly Rolls"/>
    <property type="match status" value="1"/>
</dbReference>
<protein>
    <submittedName>
        <fullName evidence="6">Crp/Fnr family transcriptional regulator</fullName>
    </submittedName>
</protein>
<evidence type="ECO:0000256" key="1">
    <source>
        <dbReference type="ARBA" id="ARBA00023015"/>
    </source>
</evidence>
<dbReference type="InterPro" id="IPR014710">
    <property type="entry name" value="RmlC-like_jellyroll"/>
</dbReference>
<evidence type="ECO:0000256" key="2">
    <source>
        <dbReference type="ARBA" id="ARBA00023125"/>
    </source>
</evidence>
<dbReference type="GO" id="GO:0003700">
    <property type="term" value="F:DNA-binding transcription factor activity"/>
    <property type="evidence" value="ECO:0007669"/>
    <property type="project" value="TreeGrafter"/>
</dbReference>
<dbReference type="PANTHER" id="PTHR24567:SF68">
    <property type="entry name" value="DNA-BINDING TRANSCRIPTIONAL DUAL REGULATOR CRP"/>
    <property type="match status" value="1"/>
</dbReference>
<evidence type="ECO:0000313" key="6">
    <source>
        <dbReference type="EMBL" id="MDA0160270.1"/>
    </source>
</evidence>
<dbReference type="PROSITE" id="PS51063">
    <property type="entry name" value="HTH_CRP_2"/>
    <property type="match status" value="1"/>
</dbReference>
<dbReference type="PANTHER" id="PTHR24567">
    <property type="entry name" value="CRP FAMILY TRANSCRIPTIONAL REGULATORY PROTEIN"/>
    <property type="match status" value="1"/>
</dbReference>
<dbReference type="SUPFAM" id="SSF51206">
    <property type="entry name" value="cAMP-binding domain-like"/>
    <property type="match status" value="1"/>
</dbReference>
<keyword evidence="3" id="KW-0804">Transcription</keyword>
<keyword evidence="1" id="KW-0805">Transcription regulation</keyword>
<dbReference type="InterPro" id="IPR050397">
    <property type="entry name" value="Env_Response_Regulators"/>
</dbReference>
<dbReference type="InterPro" id="IPR036390">
    <property type="entry name" value="WH_DNA-bd_sf"/>
</dbReference>
<dbReference type="Pfam" id="PF13545">
    <property type="entry name" value="HTH_Crp_2"/>
    <property type="match status" value="1"/>
</dbReference>
<dbReference type="PROSITE" id="PS00889">
    <property type="entry name" value="CNMP_BINDING_2"/>
    <property type="match status" value="1"/>
</dbReference>
<dbReference type="Pfam" id="PF00027">
    <property type="entry name" value="cNMP_binding"/>
    <property type="match status" value="1"/>
</dbReference>
<dbReference type="GO" id="GO:0005829">
    <property type="term" value="C:cytosol"/>
    <property type="evidence" value="ECO:0007669"/>
    <property type="project" value="TreeGrafter"/>
</dbReference>
<comment type="caution">
    <text evidence="6">The sequence shown here is derived from an EMBL/GenBank/DDBJ whole genome shotgun (WGS) entry which is preliminary data.</text>
</comment>
<evidence type="ECO:0000256" key="3">
    <source>
        <dbReference type="ARBA" id="ARBA00023163"/>
    </source>
</evidence>